<dbReference type="EMBL" id="LLXI01002902">
    <property type="protein sequence ID" value="PKY58211.1"/>
    <property type="molecule type" value="Genomic_DNA"/>
</dbReference>
<comment type="caution">
    <text evidence="2">The sequence shown here is derived from an EMBL/GenBank/DDBJ whole genome shotgun (WGS) entry which is preliminary data.</text>
</comment>
<accession>A0A2I1HEE0</accession>
<sequence>MVCNSFCSVKPGRTTMYHKLLNGFQHTSSPNPKTAKRQKAHFDRSCCRKLNLRLKYLHYKKVESYPDQKDYKYKILVYECKQLDPIKTSTSQMEDINSTLFSPSPYCPIPDIFIPFKYRNIIPPDLIYDDNDNFVVPGLREWFTYM</sequence>
<evidence type="ECO:0000313" key="3">
    <source>
        <dbReference type="EMBL" id="PKY58211.1"/>
    </source>
</evidence>
<dbReference type="EMBL" id="LLXI01002490">
    <property type="protein sequence ID" value="PKY57271.1"/>
    <property type="molecule type" value="Genomic_DNA"/>
</dbReference>
<organism evidence="2 4">
    <name type="scientific">Rhizophagus irregularis</name>
    <dbReference type="NCBI Taxonomy" id="588596"/>
    <lineage>
        <taxon>Eukaryota</taxon>
        <taxon>Fungi</taxon>
        <taxon>Fungi incertae sedis</taxon>
        <taxon>Mucoromycota</taxon>
        <taxon>Glomeromycotina</taxon>
        <taxon>Glomeromycetes</taxon>
        <taxon>Glomerales</taxon>
        <taxon>Glomeraceae</taxon>
        <taxon>Rhizophagus</taxon>
    </lineage>
</organism>
<dbReference type="Proteomes" id="UP000234323">
    <property type="component" value="Unassembled WGS sequence"/>
</dbReference>
<feature type="domain" description="DUF8211" evidence="1">
    <location>
        <begin position="9"/>
        <end position="51"/>
    </location>
</feature>
<name>A0A2I1HEE0_9GLOM</name>
<protein>
    <recommendedName>
        <fullName evidence="1">DUF8211 domain-containing protein</fullName>
    </recommendedName>
</protein>
<dbReference type="Pfam" id="PF26638">
    <property type="entry name" value="DUF8211"/>
    <property type="match status" value="1"/>
</dbReference>
<reference evidence="2 4" key="1">
    <citation type="submission" date="2015-10" db="EMBL/GenBank/DDBJ databases">
        <title>Genome analyses suggest a sexual origin of heterokaryosis in a supposedly ancient asexual fungus.</title>
        <authorList>
            <person name="Ropars J."/>
            <person name="Sedzielewska K."/>
            <person name="Noel J."/>
            <person name="Charron P."/>
            <person name="Farinelli L."/>
            <person name="Marton T."/>
            <person name="Kruger M."/>
            <person name="Pelin A."/>
            <person name="Brachmann A."/>
            <person name="Corradi N."/>
        </authorList>
    </citation>
    <scope>NUCLEOTIDE SEQUENCE [LARGE SCALE GENOMIC DNA]</scope>
    <source>
        <strain evidence="2 4">A4</strain>
    </source>
</reference>
<evidence type="ECO:0000313" key="2">
    <source>
        <dbReference type="EMBL" id="PKY57271.1"/>
    </source>
</evidence>
<dbReference type="VEuPathDB" id="FungiDB:RhiirA1_480450"/>
<dbReference type="VEuPathDB" id="FungiDB:RhiirFUN_021934"/>
<dbReference type="InterPro" id="IPR058524">
    <property type="entry name" value="DUF8211"/>
</dbReference>
<gene>
    <name evidence="2" type="ORF">RhiirA4_478223</name>
    <name evidence="3" type="ORF">RhiirA4_479930</name>
</gene>
<proteinExistence type="predicted"/>
<dbReference type="AlphaFoldDB" id="A0A2I1HEE0"/>
<evidence type="ECO:0000259" key="1">
    <source>
        <dbReference type="Pfam" id="PF26638"/>
    </source>
</evidence>
<evidence type="ECO:0000313" key="4">
    <source>
        <dbReference type="Proteomes" id="UP000234323"/>
    </source>
</evidence>
<keyword evidence="4" id="KW-1185">Reference proteome</keyword>